<organism evidence="2 3">
    <name type="scientific">Pseudomonas serboccidentalis</name>
    <dbReference type="NCBI Taxonomy" id="2964670"/>
    <lineage>
        <taxon>Bacteria</taxon>
        <taxon>Pseudomonadati</taxon>
        <taxon>Pseudomonadota</taxon>
        <taxon>Gammaproteobacteria</taxon>
        <taxon>Pseudomonadales</taxon>
        <taxon>Pseudomonadaceae</taxon>
        <taxon>Pseudomonas</taxon>
    </lineage>
</organism>
<evidence type="ECO:0000313" key="2">
    <source>
        <dbReference type="EMBL" id="WDR38011.1"/>
    </source>
</evidence>
<gene>
    <name evidence="2" type="ORF">NN484_09825</name>
</gene>
<reference evidence="2 3" key="1">
    <citation type="submission" date="2022-07" db="EMBL/GenBank/DDBJ databases">
        <authorList>
            <person name="Abrouk D."/>
            <person name="Moenne-Loccoz Y."/>
            <person name="Todorovic I."/>
            <person name="Raicevic V."/>
            <person name="Jovicic-Petrovic J."/>
        </authorList>
    </citation>
    <scope>NUCLEOTIDE SEQUENCE [LARGE SCALE GENOMIC DNA]</scope>
    <source>
        <strain evidence="3">IT-P374</strain>
    </source>
</reference>
<accession>A0ABY7ZE40</accession>
<protein>
    <submittedName>
        <fullName evidence="2">KTSC domain-containing protein</fullName>
    </submittedName>
</protein>
<dbReference type="Pfam" id="PF13619">
    <property type="entry name" value="KTSC"/>
    <property type="match status" value="1"/>
</dbReference>
<dbReference type="EMBL" id="CP101655">
    <property type="protein sequence ID" value="WDR38011.1"/>
    <property type="molecule type" value="Genomic_DNA"/>
</dbReference>
<sequence>MEMIAVRSSAMTAVGYDPATRRMRIRFEQGHSYDFCGVPSTIHNGLMAAVSKGAYYNQHIRDRFQC</sequence>
<dbReference type="InterPro" id="IPR025309">
    <property type="entry name" value="KTSC_dom"/>
</dbReference>
<evidence type="ECO:0000313" key="3">
    <source>
        <dbReference type="Proteomes" id="UP001222282"/>
    </source>
</evidence>
<name>A0ABY7ZE40_9PSED</name>
<proteinExistence type="predicted"/>
<evidence type="ECO:0000259" key="1">
    <source>
        <dbReference type="Pfam" id="PF13619"/>
    </source>
</evidence>
<feature type="domain" description="KTSC" evidence="1">
    <location>
        <begin position="8"/>
        <end position="64"/>
    </location>
</feature>
<dbReference type="Proteomes" id="UP001222282">
    <property type="component" value="Chromosome"/>
</dbReference>
<dbReference type="RefSeq" id="WP_192351858.1">
    <property type="nucleotide sequence ID" value="NZ_CP101655.1"/>
</dbReference>
<keyword evidence="3" id="KW-1185">Reference proteome</keyword>